<accession>A0AAD7GCG1</accession>
<dbReference type="AlphaFoldDB" id="A0AAD7GCG1"/>
<gene>
    <name evidence="1" type="ORF">B0H17DRAFT_1075879</name>
</gene>
<proteinExistence type="predicted"/>
<evidence type="ECO:0000313" key="2">
    <source>
        <dbReference type="Proteomes" id="UP001221757"/>
    </source>
</evidence>
<name>A0AAD7GCG1_MYCRO</name>
<protein>
    <submittedName>
        <fullName evidence="1">Uncharacterized protein</fullName>
    </submittedName>
</protein>
<organism evidence="1 2">
    <name type="scientific">Mycena rosella</name>
    <name type="common">Pink bonnet</name>
    <name type="synonym">Agaricus rosellus</name>
    <dbReference type="NCBI Taxonomy" id="1033263"/>
    <lineage>
        <taxon>Eukaryota</taxon>
        <taxon>Fungi</taxon>
        <taxon>Dikarya</taxon>
        <taxon>Basidiomycota</taxon>
        <taxon>Agaricomycotina</taxon>
        <taxon>Agaricomycetes</taxon>
        <taxon>Agaricomycetidae</taxon>
        <taxon>Agaricales</taxon>
        <taxon>Marasmiineae</taxon>
        <taxon>Mycenaceae</taxon>
        <taxon>Mycena</taxon>
    </lineage>
</organism>
<feature type="non-terminal residue" evidence="1">
    <location>
        <position position="125"/>
    </location>
</feature>
<comment type="caution">
    <text evidence="1">The sequence shown here is derived from an EMBL/GenBank/DDBJ whole genome shotgun (WGS) entry which is preliminary data.</text>
</comment>
<dbReference type="Proteomes" id="UP001221757">
    <property type="component" value="Unassembled WGS sequence"/>
</dbReference>
<keyword evidence="2" id="KW-1185">Reference proteome</keyword>
<sequence length="125" mass="13543">VIVRVPVPPPHSPDTVTHAIEITLIAVPASVPASQLSCLSISLPQLLPPNYGVFNITRRTSHSLRTRPPARLLSVRFWPTTDSRAHLDFGELAFYGHHSEIVGLAAGVSGWYTAIIDVGQRVSAM</sequence>
<reference evidence="1" key="1">
    <citation type="submission" date="2023-03" db="EMBL/GenBank/DDBJ databases">
        <title>Massive genome expansion in bonnet fungi (Mycena s.s.) driven by repeated elements and novel gene families across ecological guilds.</title>
        <authorList>
            <consortium name="Lawrence Berkeley National Laboratory"/>
            <person name="Harder C.B."/>
            <person name="Miyauchi S."/>
            <person name="Viragh M."/>
            <person name="Kuo A."/>
            <person name="Thoen E."/>
            <person name="Andreopoulos B."/>
            <person name="Lu D."/>
            <person name="Skrede I."/>
            <person name="Drula E."/>
            <person name="Henrissat B."/>
            <person name="Morin E."/>
            <person name="Kohler A."/>
            <person name="Barry K."/>
            <person name="LaButti K."/>
            <person name="Morin E."/>
            <person name="Salamov A."/>
            <person name="Lipzen A."/>
            <person name="Mereny Z."/>
            <person name="Hegedus B."/>
            <person name="Baldrian P."/>
            <person name="Stursova M."/>
            <person name="Weitz H."/>
            <person name="Taylor A."/>
            <person name="Grigoriev I.V."/>
            <person name="Nagy L.G."/>
            <person name="Martin F."/>
            <person name="Kauserud H."/>
        </authorList>
    </citation>
    <scope>NUCLEOTIDE SEQUENCE</scope>
    <source>
        <strain evidence="1">CBHHK067</strain>
    </source>
</reference>
<dbReference type="EMBL" id="JARKIE010000115">
    <property type="protein sequence ID" value="KAJ7681680.1"/>
    <property type="molecule type" value="Genomic_DNA"/>
</dbReference>
<evidence type="ECO:0000313" key="1">
    <source>
        <dbReference type="EMBL" id="KAJ7681680.1"/>
    </source>
</evidence>
<feature type="non-terminal residue" evidence="1">
    <location>
        <position position="1"/>
    </location>
</feature>